<comment type="catalytic activity">
    <reaction evidence="1">
        <text>(4aS,6R)-4a-hydroxy-L-erythro-5,6,7,8-tetrahydrobiopterin = (6R)-L-erythro-6,7-dihydrobiopterin + H2O</text>
        <dbReference type="Rhea" id="RHEA:11920"/>
        <dbReference type="ChEBI" id="CHEBI:15377"/>
        <dbReference type="ChEBI" id="CHEBI:15642"/>
        <dbReference type="ChEBI" id="CHEBI:43120"/>
        <dbReference type="EC" id="4.2.1.96"/>
    </reaction>
</comment>
<dbReference type="Proteomes" id="UP000177310">
    <property type="component" value="Unassembled WGS sequence"/>
</dbReference>
<dbReference type="SUPFAM" id="SSF55248">
    <property type="entry name" value="PCD-like"/>
    <property type="match status" value="1"/>
</dbReference>
<organism evidence="5 6">
    <name type="scientific">Candidatus Buchananbacteria bacterium RIFCSPHIGHO2_02_FULL_56_16</name>
    <dbReference type="NCBI Taxonomy" id="1797542"/>
    <lineage>
        <taxon>Bacteria</taxon>
        <taxon>Candidatus Buchananiibacteriota</taxon>
    </lineage>
</organism>
<dbReference type="GO" id="GO:0006729">
    <property type="term" value="P:tetrahydrobiopterin biosynthetic process"/>
    <property type="evidence" value="ECO:0007669"/>
    <property type="project" value="InterPro"/>
</dbReference>
<keyword evidence="4" id="KW-0456">Lyase</keyword>
<dbReference type="Gene3D" id="3.30.1360.20">
    <property type="entry name" value="Transcriptional coactivator/pterin dehydratase"/>
    <property type="match status" value="1"/>
</dbReference>
<name>A0A1G1YKG1_9BACT</name>
<dbReference type="STRING" id="1797542.A3J59_03340"/>
<gene>
    <name evidence="5" type="ORF">A3J59_03340</name>
</gene>
<evidence type="ECO:0000256" key="4">
    <source>
        <dbReference type="ARBA" id="ARBA00023239"/>
    </source>
</evidence>
<dbReference type="GO" id="GO:0008124">
    <property type="term" value="F:4-alpha-hydroxytetrahydrobiopterin dehydratase activity"/>
    <property type="evidence" value="ECO:0007669"/>
    <property type="project" value="UniProtKB-EC"/>
</dbReference>
<dbReference type="AlphaFoldDB" id="A0A1G1YKG1"/>
<sequence>MTKEIPNGWHIEENSLVREFEFKDFLAALDFVNAVGTRAEAVQHHPDILLHSYRKVKITTTTHDTGRLTEKDFELAERINRLQPPQ</sequence>
<protein>
    <recommendedName>
        <fullName evidence="3">4a-hydroxytetrahydrobiopterin dehydratase</fullName>
        <ecNumber evidence="3">4.2.1.96</ecNumber>
    </recommendedName>
</protein>
<dbReference type="PANTHER" id="PTHR12599">
    <property type="entry name" value="PTERIN-4-ALPHA-CARBINOLAMINE DEHYDRATASE"/>
    <property type="match status" value="1"/>
</dbReference>
<reference evidence="5 6" key="1">
    <citation type="journal article" date="2016" name="Nat. Commun.">
        <title>Thousands of microbial genomes shed light on interconnected biogeochemical processes in an aquifer system.</title>
        <authorList>
            <person name="Anantharaman K."/>
            <person name="Brown C.T."/>
            <person name="Hug L.A."/>
            <person name="Sharon I."/>
            <person name="Castelle C.J."/>
            <person name="Probst A.J."/>
            <person name="Thomas B.C."/>
            <person name="Singh A."/>
            <person name="Wilkins M.J."/>
            <person name="Karaoz U."/>
            <person name="Brodie E.L."/>
            <person name="Williams K.H."/>
            <person name="Hubbard S.S."/>
            <person name="Banfield J.F."/>
        </authorList>
    </citation>
    <scope>NUCLEOTIDE SEQUENCE [LARGE SCALE GENOMIC DNA]</scope>
</reference>
<accession>A0A1G1YKG1</accession>
<dbReference type="InterPro" id="IPR036428">
    <property type="entry name" value="PCD_sf"/>
</dbReference>
<evidence type="ECO:0000313" key="6">
    <source>
        <dbReference type="Proteomes" id="UP000177310"/>
    </source>
</evidence>
<evidence type="ECO:0000256" key="3">
    <source>
        <dbReference type="ARBA" id="ARBA00013252"/>
    </source>
</evidence>
<dbReference type="PANTHER" id="PTHR12599:SF0">
    <property type="entry name" value="PTERIN-4-ALPHA-CARBINOLAMINE DEHYDRATASE"/>
    <property type="match status" value="1"/>
</dbReference>
<comment type="caution">
    <text evidence="5">The sequence shown here is derived from an EMBL/GenBank/DDBJ whole genome shotgun (WGS) entry which is preliminary data.</text>
</comment>
<dbReference type="CDD" id="cd00488">
    <property type="entry name" value="PCD_DCoH"/>
    <property type="match status" value="1"/>
</dbReference>
<dbReference type="InterPro" id="IPR001533">
    <property type="entry name" value="Pterin_deHydtase"/>
</dbReference>
<dbReference type="EMBL" id="MHIL01000008">
    <property type="protein sequence ID" value="OGY52160.1"/>
    <property type="molecule type" value="Genomic_DNA"/>
</dbReference>
<evidence type="ECO:0000256" key="2">
    <source>
        <dbReference type="ARBA" id="ARBA00006472"/>
    </source>
</evidence>
<dbReference type="NCBIfam" id="NF002017">
    <property type="entry name" value="PRK00823.1-2"/>
    <property type="match status" value="1"/>
</dbReference>
<comment type="similarity">
    <text evidence="2">Belongs to the pterin-4-alpha-carbinolamine dehydratase family.</text>
</comment>
<proteinExistence type="inferred from homology"/>
<dbReference type="EC" id="4.2.1.96" evidence="3"/>
<evidence type="ECO:0000256" key="1">
    <source>
        <dbReference type="ARBA" id="ARBA00001554"/>
    </source>
</evidence>
<dbReference type="Pfam" id="PF01329">
    <property type="entry name" value="Pterin_4a"/>
    <property type="match status" value="1"/>
</dbReference>
<evidence type="ECO:0000313" key="5">
    <source>
        <dbReference type="EMBL" id="OGY52160.1"/>
    </source>
</evidence>